<evidence type="ECO:0000313" key="4">
    <source>
        <dbReference type="Proteomes" id="UP001500466"/>
    </source>
</evidence>
<reference evidence="4" key="1">
    <citation type="journal article" date="2019" name="Int. J. Syst. Evol. Microbiol.">
        <title>The Global Catalogue of Microorganisms (GCM) 10K type strain sequencing project: providing services to taxonomists for standard genome sequencing and annotation.</title>
        <authorList>
            <consortium name="The Broad Institute Genomics Platform"/>
            <consortium name="The Broad Institute Genome Sequencing Center for Infectious Disease"/>
            <person name="Wu L."/>
            <person name="Ma J."/>
        </authorList>
    </citation>
    <scope>NUCLEOTIDE SEQUENCE [LARGE SCALE GENOMIC DNA]</scope>
    <source>
        <strain evidence="4">JCM 17986</strain>
    </source>
</reference>
<feature type="region of interest" description="Disordered" evidence="1">
    <location>
        <begin position="190"/>
        <end position="222"/>
    </location>
</feature>
<dbReference type="CDD" id="cd03441">
    <property type="entry name" value="R_hydratase_like"/>
    <property type="match status" value="1"/>
</dbReference>
<comment type="caution">
    <text evidence="3">The sequence shown here is derived from an EMBL/GenBank/DDBJ whole genome shotgun (WGS) entry which is preliminary data.</text>
</comment>
<dbReference type="SUPFAM" id="SSF54637">
    <property type="entry name" value="Thioesterase/thiol ester dehydrase-isomerase"/>
    <property type="match status" value="2"/>
</dbReference>
<evidence type="ECO:0000313" key="3">
    <source>
        <dbReference type="EMBL" id="GAA4968694.1"/>
    </source>
</evidence>
<dbReference type="Proteomes" id="UP001500466">
    <property type="component" value="Unassembled WGS sequence"/>
</dbReference>
<dbReference type="CDD" id="cd03455">
    <property type="entry name" value="SAV4209"/>
    <property type="match status" value="1"/>
</dbReference>
<evidence type="ECO:0000256" key="1">
    <source>
        <dbReference type="SAM" id="MobiDB-lite"/>
    </source>
</evidence>
<evidence type="ECO:0000259" key="2">
    <source>
        <dbReference type="Pfam" id="PF13452"/>
    </source>
</evidence>
<feature type="domain" description="FAS1-like dehydratase" evidence="2">
    <location>
        <begin position="27"/>
        <end position="167"/>
    </location>
</feature>
<dbReference type="InterPro" id="IPR039569">
    <property type="entry name" value="FAS1-like_DH_region"/>
</dbReference>
<dbReference type="Gene3D" id="3.10.129.10">
    <property type="entry name" value="Hotdog Thioesterase"/>
    <property type="match status" value="2"/>
</dbReference>
<gene>
    <name evidence="3" type="ORF">GCM10023205_37360</name>
</gene>
<dbReference type="EMBL" id="BAABHS010000012">
    <property type="protein sequence ID" value="GAA4968694.1"/>
    <property type="molecule type" value="Genomic_DNA"/>
</dbReference>
<accession>A0ABP9HE07</accession>
<proteinExistence type="predicted"/>
<name>A0ABP9HE07_9ACTN</name>
<dbReference type="InterPro" id="IPR029069">
    <property type="entry name" value="HotDog_dom_sf"/>
</dbReference>
<keyword evidence="4" id="KW-1185">Reference proteome</keyword>
<sequence>MDTAELDAVLASFVGKPVGSGSPTVAPDPVNQPMIRHWAAAFGDGNPVYTDPEYAAKSRFGTIVAPPLMLQTWTFPTPQLVGIAERGGAPTESTGESPLAVLDRAGFVGTLASNSEYEIHRYLELGETLSVTTVFESISAEKTTRMGVGRFITWIATYVDDAGEAVAVQRFRIFKFRPLAAAPAAAKAETRADAKADGATADAPETARAEPEPTTAAPAPDGKIAVGAPLPELRVDVTATLVAAGAIATRDFMPVHHDRDYAQAHGSPDIFMNILSDTAYCSRYLTDWAGPEAAVKSLAIRLGVPSFPGSTLVFTGSVTGVEEAGDEYVVAVELRADNNLGPHVTGTATLTLPRT</sequence>
<dbReference type="Pfam" id="PF13452">
    <property type="entry name" value="FAS1_DH_region"/>
    <property type="match status" value="1"/>
</dbReference>
<organism evidence="3 4">
    <name type="scientific">Yinghuangia aomiensis</name>
    <dbReference type="NCBI Taxonomy" id="676205"/>
    <lineage>
        <taxon>Bacteria</taxon>
        <taxon>Bacillati</taxon>
        <taxon>Actinomycetota</taxon>
        <taxon>Actinomycetes</taxon>
        <taxon>Kitasatosporales</taxon>
        <taxon>Streptomycetaceae</taxon>
        <taxon>Yinghuangia</taxon>
    </lineage>
</organism>
<dbReference type="RefSeq" id="WP_345676662.1">
    <property type="nucleotide sequence ID" value="NZ_BAABHS010000012.1"/>
</dbReference>
<protein>
    <recommendedName>
        <fullName evidence="2">FAS1-like dehydratase domain-containing protein</fullName>
    </recommendedName>
</protein>